<evidence type="ECO:0000259" key="6">
    <source>
        <dbReference type="SMART" id="SM00499"/>
    </source>
</evidence>
<gene>
    <name evidence="8" type="primary">11435833</name>
    <name evidence="7" type="ordered locus">MTR_7g073100</name>
</gene>
<dbReference type="GO" id="GO:0006869">
    <property type="term" value="P:lipid transport"/>
    <property type="evidence" value="ECO:0007669"/>
    <property type="project" value="InterPro"/>
</dbReference>
<dbReference type="KEGG" id="mtr:11435833"/>
<protein>
    <recommendedName>
        <fullName evidence="4">Non-specific lipid-transfer protein</fullName>
    </recommendedName>
</protein>
<evidence type="ECO:0000313" key="9">
    <source>
        <dbReference type="Proteomes" id="UP000002051"/>
    </source>
</evidence>
<evidence type="ECO:0000313" key="8">
    <source>
        <dbReference type="EnsemblPlants" id="AES79826"/>
    </source>
</evidence>
<dbReference type="PANTHER" id="PTHR33076">
    <property type="entry name" value="NON-SPECIFIC LIPID-TRANSFER PROTEIN 2-RELATED"/>
    <property type="match status" value="1"/>
</dbReference>
<dbReference type="Gene3D" id="1.10.110.10">
    <property type="entry name" value="Plant lipid-transfer and hydrophobic proteins"/>
    <property type="match status" value="1"/>
</dbReference>
<evidence type="ECO:0000256" key="2">
    <source>
        <dbReference type="ARBA" id="ARBA00022729"/>
    </source>
</evidence>
<evidence type="ECO:0000313" key="7">
    <source>
        <dbReference type="EMBL" id="AES79826.2"/>
    </source>
</evidence>
<name>G7KX66_MEDTR</name>
<keyword evidence="4" id="KW-0446">Lipid-binding</keyword>
<dbReference type="GO" id="GO:0008289">
    <property type="term" value="F:lipid binding"/>
    <property type="evidence" value="ECO:0007669"/>
    <property type="project" value="UniProtKB-KW"/>
</dbReference>
<dbReference type="InterPro" id="IPR036312">
    <property type="entry name" value="Bifun_inhib/LTP/seed_sf"/>
</dbReference>
<dbReference type="STRING" id="3880.G7KX66"/>
<sequence>MASSMLVKVTCLATICLVLGIPLANAVITCRDAAITLMGCLPYVAHPTPSPPQNCCAAVLDVTGQAITREDRQAVCSCLKGLMNGIPGLDLTALASLPKVCGANIGYEISPDMDCSKYVSHHQPYFSISYGVYICACFKNQKKQVIDL</sequence>
<proteinExistence type="inferred from homology"/>
<evidence type="ECO:0000256" key="4">
    <source>
        <dbReference type="RuleBase" id="RU000628"/>
    </source>
</evidence>
<accession>A0A0C3W876</accession>
<dbReference type="HOGENOM" id="CLU_128423_0_0_1"/>
<keyword evidence="2 5" id="KW-0732">Signal</keyword>
<evidence type="ECO:0000256" key="3">
    <source>
        <dbReference type="ARBA" id="ARBA00023157"/>
    </source>
</evidence>
<keyword evidence="3" id="KW-1015">Disulfide bond</keyword>
<evidence type="ECO:0000256" key="5">
    <source>
        <dbReference type="SAM" id="SignalP"/>
    </source>
</evidence>
<comment type="function">
    <text evidence="4">Plant non-specific lipid-transfer proteins transfer phospholipids as well as galactolipids across membranes. May play a role in wax or cutin deposition in the cell walls of expanding epidermal cells and certain secretory tissues.</text>
</comment>
<dbReference type="EnsemblPlants" id="AES79826">
    <property type="protein sequence ID" value="AES79826"/>
    <property type="gene ID" value="MTR_7g073100"/>
</dbReference>
<reference evidence="8" key="3">
    <citation type="submission" date="2015-04" db="UniProtKB">
        <authorList>
            <consortium name="EnsemblPlants"/>
        </authorList>
    </citation>
    <scope>IDENTIFICATION</scope>
    <source>
        <strain evidence="8">cv. Jemalong A17</strain>
    </source>
</reference>
<feature type="signal peptide" evidence="5">
    <location>
        <begin position="1"/>
        <end position="26"/>
    </location>
</feature>
<feature type="domain" description="Bifunctional inhibitor/plant lipid transfer protein/seed storage helical" evidence="6">
    <location>
        <begin position="30"/>
        <end position="115"/>
    </location>
</feature>
<dbReference type="PRINTS" id="PR00382">
    <property type="entry name" value="LIPIDTRNSFER"/>
</dbReference>
<dbReference type="SUPFAM" id="SSF47699">
    <property type="entry name" value="Bifunctional inhibitor/lipid-transfer protein/seed storage 2S albumin"/>
    <property type="match status" value="1"/>
</dbReference>
<reference evidence="7 9" key="2">
    <citation type="journal article" date="2014" name="BMC Genomics">
        <title>An improved genome release (version Mt4.0) for the model legume Medicago truncatula.</title>
        <authorList>
            <person name="Tang H."/>
            <person name="Krishnakumar V."/>
            <person name="Bidwell S."/>
            <person name="Rosen B."/>
            <person name="Chan A."/>
            <person name="Zhou S."/>
            <person name="Gentzbittel L."/>
            <person name="Childs K.L."/>
            <person name="Yandell M."/>
            <person name="Gundlach H."/>
            <person name="Mayer K.F."/>
            <person name="Schwartz D.C."/>
            <person name="Town C.D."/>
        </authorList>
    </citation>
    <scope>GENOME REANNOTATION</scope>
    <source>
        <strain evidence="8 9">cv. Jemalong A17</strain>
    </source>
</reference>
<feature type="chain" id="PRO_5014573902" description="Non-specific lipid-transfer protein" evidence="5">
    <location>
        <begin position="27"/>
        <end position="148"/>
    </location>
</feature>
<organism evidence="7 9">
    <name type="scientific">Medicago truncatula</name>
    <name type="common">Barrel medic</name>
    <name type="synonym">Medicago tribuloides</name>
    <dbReference type="NCBI Taxonomy" id="3880"/>
    <lineage>
        <taxon>Eukaryota</taxon>
        <taxon>Viridiplantae</taxon>
        <taxon>Streptophyta</taxon>
        <taxon>Embryophyta</taxon>
        <taxon>Tracheophyta</taxon>
        <taxon>Spermatophyta</taxon>
        <taxon>Magnoliopsida</taxon>
        <taxon>eudicotyledons</taxon>
        <taxon>Gunneridae</taxon>
        <taxon>Pentapetalae</taxon>
        <taxon>rosids</taxon>
        <taxon>fabids</taxon>
        <taxon>Fabales</taxon>
        <taxon>Fabaceae</taxon>
        <taxon>Papilionoideae</taxon>
        <taxon>50 kb inversion clade</taxon>
        <taxon>NPAAA clade</taxon>
        <taxon>Hologalegina</taxon>
        <taxon>IRL clade</taxon>
        <taxon>Trifolieae</taxon>
        <taxon>Medicago</taxon>
    </lineage>
</organism>
<dbReference type="Proteomes" id="UP000002051">
    <property type="component" value="Unassembled WGS sequence"/>
</dbReference>
<dbReference type="SMART" id="SM00499">
    <property type="entry name" value="AAI"/>
    <property type="match status" value="1"/>
</dbReference>
<dbReference type="InterPro" id="IPR000528">
    <property type="entry name" value="Plant_nsLTP"/>
</dbReference>
<keyword evidence="9" id="KW-1185">Reference proteome</keyword>
<dbReference type="Pfam" id="PF00234">
    <property type="entry name" value="Tryp_alpha_amyl"/>
    <property type="match status" value="1"/>
</dbReference>
<dbReference type="CDD" id="cd01960">
    <property type="entry name" value="nsLTP1"/>
    <property type="match status" value="1"/>
</dbReference>
<comment type="similarity">
    <text evidence="1 4">Belongs to the plant LTP family.</text>
</comment>
<dbReference type="OrthoDB" id="1862539at2759"/>
<dbReference type="PaxDb" id="3880-AES79826"/>
<dbReference type="EMBL" id="CM001223">
    <property type="protein sequence ID" value="AES79826.2"/>
    <property type="molecule type" value="Genomic_DNA"/>
</dbReference>
<dbReference type="AlphaFoldDB" id="G7KX66"/>
<reference evidence="7 9" key="1">
    <citation type="journal article" date="2011" name="Nature">
        <title>The Medicago genome provides insight into the evolution of rhizobial symbioses.</title>
        <authorList>
            <person name="Young N.D."/>
            <person name="Debelle F."/>
            <person name="Oldroyd G.E."/>
            <person name="Geurts R."/>
            <person name="Cannon S.B."/>
            <person name="Udvardi M.K."/>
            <person name="Benedito V.A."/>
            <person name="Mayer K.F."/>
            <person name="Gouzy J."/>
            <person name="Schoof H."/>
            <person name="Van de Peer Y."/>
            <person name="Proost S."/>
            <person name="Cook D.R."/>
            <person name="Meyers B.C."/>
            <person name="Spannagl M."/>
            <person name="Cheung F."/>
            <person name="De Mita S."/>
            <person name="Krishnakumar V."/>
            <person name="Gundlach H."/>
            <person name="Zhou S."/>
            <person name="Mudge J."/>
            <person name="Bharti A.K."/>
            <person name="Murray J.D."/>
            <person name="Naoumkina M.A."/>
            <person name="Rosen B."/>
            <person name="Silverstein K.A."/>
            <person name="Tang H."/>
            <person name="Rombauts S."/>
            <person name="Zhao P.X."/>
            <person name="Zhou P."/>
            <person name="Barbe V."/>
            <person name="Bardou P."/>
            <person name="Bechner M."/>
            <person name="Bellec A."/>
            <person name="Berger A."/>
            <person name="Berges H."/>
            <person name="Bidwell S."/>
            <person name="Bisseling T."/>
            <person name="Choisne N."/>
            <person name="Couloux A."/>
            <person name="Denny R."/>
            <person name="Deshpande S."/>
            <person name="Dai X."/>
            <person name="Doyle J.J."/>
            <person name="Dudez A.M."/>
            <person name="Farmer A.D."/>
            <person name="Fouteau S."/>
            <person name="Franken C."/>
            <person name="Gibelin C."/>
            <person name="Gish J."/>
            <person name="Goldstein S."/>
            <person name="Gonzalez A.J."/>
            <person name="Green P.J."/>
            <person name="Hallab A."/>
            <person name="Hartog M."/>
            <person name="Hua A."/>
            <person name="Humphray S.J."/>
            <person name="Jeong D.H."/>
            <person name="Jing Y."/>
            <person name="Jocker A."/>
            <person name="Kenton S.M."/>
            <person name="Kim D.J."/>
            <person name="Klee K."/>
            <person name="Lai H."/>
            <person name="Lang C."/>
            <person name="Lin S."/>
            <person name="Macmil S.L."/>
            <person name="Magdelenat G."/>
            <person name="Matthews L."/>
            <person name="McCorrison J."/>
            <person name="Monaghan E.L."/>
            <person name="Mun J.H."/>
            <person name="Najar F.Z."/>
            <person name="Nicholson C."/>
            <person name="Noirot C."/>
            <person name="O'Bleness M."/>
            <person name="Paule C.R."/>
            <person name="Poulain J."/>
            <person name="Prion F."/>
            <person name="Qin B."/>
            <person name="Qu C."/>
            <person name="Retzel E.F."/>
            <person name="Riddle C."/>
            <person name="Sallet E."/>
            <person name="Samain S."/>
            <person name="Samson N."/>
            <person name="Sanders I."/>
            <person name="Saurat O."/>
            <person name="Scarpelli C."/>
            <person name="Schiex T."/>
            <person name="Segurens B."/>
            <person name="Severin A.J."/>
            <person name="Sherrier D.J."/>
            <person name="Shi R."/>
            <person name="Sims S."/>
            <person name="Singer S.R."/>
            <person name="Sinharoy S."/>
            <person name="Sterck L."/>
            <person name="Viollet A."/>
            <person name="Wang B.B."/>
            <person name="Wang K."/>
            <person name="Wang M."/>
            <person name="Wang X."/>
            <person name="Warfsmann J."/>
            <person name="Weissenbach J."/>
            <person name="White D.D."/>
            <person name="White J.D."/>
            <person name="Wiley G.B."/>
            <person name="Wincker P."/>
            <person name="Xing Y."/>
            <person name="Yang L."/>
            <person name="Yao Z."/>
            <person name="Ying F."/>
            <person name="Zhai J."/>
            <person name="Zhou L."/>
            <person name="Zuber A."/>
            <person name="Denarie J."/>
            <person name="Dixon R.A."/>
            <person name="May G.D."/>
            <person name="Schwartz D.C."/>
            <person name="Rogers J."/>
            <person name="Quetier F."/>
            <person name="Town C.D."/>
            <person name="Roe B.A."/>
        </authorList>
    </citation>
    <scope>NUCLEOTIDE SEQUENCE [LARGE SCALE GENOMIC DNA]</scope>
    <source>
        <strain evidence="7">A17</strain>
        <strain evidence="8 9">cv. Jemalong A17</strain>
    </source>
</reference>
<evidence type="ECO:0000256" key="1">
    <source>
        <dbReference type="ARBA" id="ARBA00009748"/>
    </source>
</evidence>
<keyword evidence="4" id="KW-0813">Transport</keyword>
<dbReference type="InterPro" id="IPR016140">
    <property type="entry name" value="Bifunc_inhib/LTP/seed_store"/>
</dbReference>
<accession>G7KX66</accession>